<keyword evidence="2 5" id="KW-0689">Ribosomal protein</keyword>
<accession>A0A3T0TU68</accession>
<dbReference type="Gene3D" id="3.30.1490.10">
    <property type="match status" value="1"/>
</dbReference>
<reference evidence="7" key="1">
    <citation type="submission" date="2019-03" db="EMBL/GenBank/DDBJ databases">
        <title>Draft Sequence and Annotation of the Mycoplasma phocicerebrale Strain 1049T Genome.</title>
        <authorList>
            <person name="Frasca S.Jr."/>
            <person name="Kutish G.F."/>
            <person name="Castellanos Gell J."/>
            <person name="Michaels D.L."/>
            <person name="Brown D.R."/>
        </authorList>
    </citation>
    <scope>NUCLEOTIDE SEQUENCE</scope>
    <source>
        <strain evidence="7">1049</strain>
    </source>
</reference>
<evidence type="ECO:0000313" key="8">
    <source>
        <dbReference type="Proteomes" id="UP000256585"/>
    </source>
</evidence>
<comment type="function">
    <text evidence="5">One of the primary rRNA binding proteins, it binds directly to 16S rRNA central domain where it helps coordinate assembly of the platform of the 30S subunit.</text>
</comment>
<dbReference type="NCBIfam" id="NF001109">
    <property type="entry name" value="PRK00136.1"/>
    <property type="match status" value="1"/>
</dbReference>
<dbReference type="FunFam" id="3.30.1490.10:FF:000001">
    <property type="entry name" value="30S ribosomal protein S8"/>
    <property type="match status" value="1"/>
</dbReference>
<dbReference type="GO" id="GO:0005737">
    <property type="term" value="C:cytoplasm"/>
    <property type="evidence" value="ECO:0007669"/>
    <property type="project" value="UniProtKB-ARBA"/>
</dbReference>
<dbReference type="Gene3D" id="3.30.1370.30">
    <property type="match status" value="1"/>
</dbReference>
<dbReference type="GO" id="GO:0003735">
    <property type="term" value="F:structural constituent of ribosome"/>
    <property type="evidence" value="ECO:0007669"/>
    <property type="project" value="InterPro"/>
</dbReference>
<keyword evidence="5" id="KW-0694">RNA-binding</keyword>
<keyword evidence="3 5" id="KW-0687">Ribonucleoprotein</keyword>
<dbReference type="InterPro" id="IPR000630">
    <property type="entry name" value="Ribosomal_uS8"/>
</dbReference>
<comment type="subunit">
    <text evidence="5">Part of the 30S ribosomal subunit. Contacts proteins S5 and S12.</text>
</comment>
<dbReference type="RefSeq" id="WP_116171591.1">
    <property type="nucleotide sequence ID" value="NZ_CP033058.2"/>
</dbReference>
<evidence type="ECO:0000313" key="7">
    <source>
        <dbReference type="EMBL" id="AZZ65580.1"/>
    </source>
</evidence>
<proteinExistence type="inferred from homology"/>
<dbReference type="OrthoDB" id="9802617at2"/>
<dbReference type="GO" id="GO:0019843">
    <property type="term" value="F:rRNA binding"/>
    <property type="evidence" value="ECO:0007669"/>
    <property type="project" value="UniProtKB-UniRule"/>
</dbReference>
<evidence type="ECO:0000256" key="3">
    <source>
        <dbReference type="ARBA" id="ARBA00023274"/>
    </source>
</evidence>
<dbReference type="KEGG" id="mphc:DMC14_002170"/>
<protein>
    <recommendedName>
        <fullName evidence="4 5">Small ribosomal subunit protein uS8</fullName>
    </recommendedName>
</protein>
<keyword evidence="8" id="KW-1185">Reference proteome</keyword>
<gene>
    <name evidence="5 7" type="primary">rpsH</name>
    <name evidence="7" type="ORF">DMC14_002170</name>
</gene>
<dbReference type="PROSITE" id="PS00053">
    <property type="entry name" value="RIBOSOMAL_S8"/>
    <property type="match status" value="1"/>
</dbReference>
<evidence type="ECO:0000256" key="1">
    <source>
        <dbReference type="ARBA" id="ARBA00006471"/>
    </source>
</evidence>
<evidence type="ECO:0000256" key="5">
    <source>
        <dbReference type="HAMAP-Rule" id="MF_01302"/>
    </source>
</evidence>
<dbReference type="SUPFAM" id="SSF56047">
    <property type="entry name" value="Ribosomal protein S8"/>
    <property type="match status" value="1"/>
</dbReference>
<sequence>MAIITDPIADMFIRIKNSISRKYHEVVLPHSNKKEKILEIFQKEGYIASYEVVQPKEKGFKELKVTLKYKGMNQNQSAITDIKRVSKPGLKVYSSSDKLPRVLSGYGTAIISTSKGLLTDKEARKANLGGEVIAFIW</sequence>
<dbReference type="AlphaFoldDB" id="A0A3T0TU68"/>
<evidence type="ECO:0000256" key="4">
    <source>
        <dbReference type="ARBA" id="ARBA00035258"/>
    </source>
</evidence>
<dbReference type="PANTHER" id="PTHR11758">
    <property type="entry name" value="40S RIBOSOMAL PROTEIN S15A"/>
    <property type="match status" value="1"/>
</dbReference>
<dbReference type="InterPro" id="IPR047863">
    <property type="entry name" value="Ribosomal_uS8_CS"/>
</dbReference>
<name>A0A3T0TU68_9BACT</name>
<keyword evidence="5" id="KW-0699">rRNA-binding</keyword>
<dbReference type="EMBL" id="CP033058">
    <property type="protein sequence ID" value="AZZ65580.1"/>
    <property type="molecule type" value="Genomic_DNA"/>
</dbReference>
<evidence type="ECO:0000256" key="2">
    <source>
        <dbReference type="ARBA" id="ARBA00022980"/>
    </source>
</evidence>
<organism evidence="7 8">
    <name type="scientific">Metamycoplasma phocicerebrale</name>
    <dbReference type="NCBI Taxonomy" id="142649"/>
    <lineage>
        <taxon>Bacteria</taxon>
        <taxon>Bacillati</taxon>
        <taxon>Mycoplasmatota</taxon>
        <taxon>Mycoplasmoidales</taxon>
        <taxon>Metamycoplasmataceae</taxon>
        <taxon>Metamycoplasma</taxon>
    </lineage>
</organism>
<dbReference type="HAMAP" id="MF_01302_B">
    <property type="entry name" value="Ribosomal_uS8_B"/>
    <property type="match status" value="1"/>
</dbReference>
<dbReference type="Pfam" id="PF00410">
    <property type="entry name" value="Ribosomal_S8"/>
    <property type="match status" value="1"/>
</dbReference>
<dbReference type="InterPro" id="IPR035987">
    <property type="entry name" value="Ribosomal_uS8_sf"/>
</dbReference>
<dbReference type="Proteomes" id="UP000256585">
    <property type="component" value="Chromosome"/>
</dbReference>
<dbReference type="GO" id="GO:0005840">
    <property type="term" value="C:ribosome"/>
    <property type="evidence" value="ECO:0007669"/>
    <property type="project" value="UniProtKB-KW"/>
</dbReference>
<comment type="similarity">
    <text evidence="1 5 6">Belongs to the universal ribosomal protein uS8 family.</text>
</comment>
<dbReference type="GO" id="GO:0006412">
    <property type="term" value="P:translation"/>
    <property type="evidence" value="ECO:0007669"/>
    <property type="project" value="UniProtKB-UniRule"/>
</dbReference>
<dbReference type="GO" id="GO:1990904">
    <property type="term" value="C:ribonucleoprotein complex"/>
    <property type="evidence" value="ECO:0007669"/>
    <property type="project" value="UniProtKB-KW"/>
</dbReference>
<evidence type="ECO:0000256" key="6">
    <source>
        <dbReference type="RuleBase" id="RU003660"/>
    </source>
</evidence>